<feature type="region of interest" description="Disordered" evidence="1">
    <location>
        <begin position="1"/>
        <end position="32"/>
    </location>
</feature>
<keyword evidence="3" id="KW-1185">Reference proteome</keyword>
<proteinExistence type="predicted"/>
<gene>
    <name evidence="2" type="ORF">D3272_05025</name>
</gene>
<dbReference type="EMBL" id="QYBC01000003">
    <property type="protein sequence ID" value="RYB06693.1"/>
    <property type="molecule type" value="Genomic_DNA"/>
</dbReference>
<sequence>MPLRHDARRPPCYASRRRHASPEALMPLKPTRLPAEEERFEVRFIMRDGEAEVECFVDEGAIEDLDPEDDDPLVDRFQRHRAVFEAIASWLHDEGDVPRVELHHVAQFRER</sequence>
<dbReference type="Proteomes" id="UP000289411">
    <property type="component" value="Unassembled WGS sequence"/>
</dbReference>
<comment type="caution">
    <text evidence="2">The sequence shown here is derived from an EMBL/GenBank/DDBJ whole genome shotgun (WGS) entry which is preliminary data.</text>
</comment>
<evidence type="ECO:0000256" key="1">
    <source>
        <dbReference type="SAM" id="MobiDB-lite"/>
    </source>
</evidence>
<dbReference type="OrthoDB" id="7932907at2"/>
<dbReference type="SUPFAM" id="SSF160272">
    <property type="entry name" value="Shew3726-like"/>
    <property type="match status" value="1"/>
</dbReference>
<protein>
    <submittedName>
        <fullName evidence="2">DUF1488 family protein</fullName>
    </submittedName>
</protein>
<accession>A0A4Q2RGI5</accession>
<organism evidence="2 3">
    <name type="scientific">Lichenibacterium ramalinae</name>
    <dbReference type="NCBI Taxonomy" id="2316527"/>
    <lineage>
        <taxon>Bacteria</taxon>
        <taxon>Pseudomonadati</taxon>
        <taxon>Pseudomonadota</taxon>
        <taxon>Alphaproteobacteria</taxon>
        <taxon>Hyphomicrobiales</taxon>
        <taxon>Lichenihabitantaceae</taxon>
        <taxon>Lichenibacterium</taxon>
    </lineage>
</organism>
<dbReference type="AlphaFoldDB" id="A0A4Q2RGI5"/>
<evidence type="ECO:0000313" key="2">
    <source>
        <dbReference type="EMBL" id="RYB06693.1"/>
    </source>
</evidence>
<evidence type="ECO:0000313" key="3">
    <source>
        <dbReference type="Proteomes" id="UP000289411"/>
    </source>
</evidence>
<reference evidence="2 3" key="2">
    <citation type="submission" date="2019-02" db="EMBL/GenBank/DDBJ databases">
        <title>'Lichenibacterium ramalinii' gen. nov. sp. nov., 'Lichenibacterium minor' gen. nov. sp. nov.</title>
        <authorList>
            <person name="Pankratov T."/>
        </authorList>
    </citation>
    <scope>NUCLEOTIDE SEQUENCE [LARGE SCALE GENOMIC DNA]</scope>
    <source>
        <strain evidence="2 3">RmlP001</strain>
    </source>
</reference>
<name>A0A4Q2RGI5_9HYPH</name>
<dbReference type="InterPro" id="IPR036692">
    <property type="entry name" value="Shew3726-like_sf"/>
</dbReference>
<dbReference type="InterPro" id="IPR009962">
    <property type="entry name" value="DUF1488"/>
</dbReference>
<reference evidence="2 3" key="1">
    <citation type="submission" date="2018-09" db="EMBL/GenBank/DDBJ databases">
        <authorList>
            <person name="Grouzdev D.S."/>
            <person name="Krutkina M.S."/>
        </authorList>
    </citation>
    <scope>NUCLEOTIDE SEQUENCE [LARGE SCALE GENOMIC DNA]</scope>
    <source>
        <strain evidence="2 3">RmlP001</strain>
    </source>
</reference>
<dbReference type="Pfam" id="PF07369">
    <property type="entry name" value="DUF1488"/>
    <property type="match status" value="1"/>
</dbReference>